<evidence type="ECO:0000313" key="2">
    <source>
        <dbReference type="Proteomes" id="UP001186974"/>
    </source>
</evidence>
<proteinExistence type="predicted"/>
<feature type="non-terminal residue" evidence="1">
    <location>
        <position position="1"/>
    </location>
</feature>
<name>A0ACC3DF16_9PEZI</name>
<organism evidence="1 2">
    <name type="scientific">Coniosporium uncinatum</name>
    <dbReference type="NCBI Taxonomy" id="93489"/>
    <lineage>
        <taxon>Eukaryota</taxon>
        <taxon>Fungi</taxon>
        <taxon>Dikarya</taxon>
        <taxon>Ascomycota</taxon>
        <taxon>Pezizomycotina</taxon>
        <taxon>Dothideomycetes</taxon>
        <taxon>Dothideomycetes incertae sedis</taxon>
        <taxon>Coniosporium</taxon>
    </lineage>
</organism>
<dbReference type="Proteomes" id="UP001186974">
    <property type="component" value="Unassembled WGS sequence"/>
</dbReference>
<dbReference type="EMBL" id="JAWDJW010005794">
    <property type="protein sequence ID" value="KAK3066571.1"/>
    <property type="molecule type" value="Genomic_DNA"/>
</dbReference>
<keyword evidence="2" id="KW-1185">Reference proteome</keyword>
<sequence length="196" mass="22343">NDYHKFRYVLSFMYETLRVYPVVIPIGRVTHKPEKITTGGRDYILPADCGMVVNNTGVHWNPSFWPSPEIVEPKRFMAALPNAYDPKDPSKQEVDPTASPRNTHWIRGSFMGFSEGARACPGRKFAMSEYVCFFAHLLRNYKLKLGPGADRDFVEKSYGWRSAGSPVTLAPPEDVPIELEPRFKIADDDRRDSMEV</sequence>
<reference evidence="1" key="1">
    <citation type="submission" date="2024-09" db="EMBL/GenBank/DDBJ databases">
        <title>Black Yeasts Isolated from many extreme environments.</title>
        <authorList>
            <person name="Coleine C."/>
            <person name="Stajich J.E."/>
            <person name="Selbmann L."/>
        </authorList>
    </citation>
    <scope>NUCLEOTIDE SEQUENCE</scope>
    <source>
        <strain evidence="1">CCFEE 5737</strain>
    </source>
</reference>
<protein>
    <submittedName>
        <fullName evidence="1">Uncharacterized protein</fullName>
    </submittedName>
</protein>
<comment type="caution">
    <text evidence="1">The sequence shown here is derived from an EMBL/GenBank/DDBJ whole genome shotgun (WGS) entry which is preliminary data.</text>
</comment>
<evidence type="ECO:0000313" key="1">
    <source>
        <dbReference type="EMBL" id="KAK3066571.1"/>
    </source>
</evidence>
<accession>A0ACC3DF16</accession>
<gene>
    <name evidence="1" type="ORF">LTS18_001630</name>
</gene>